<dbReference type="CDD" id="cd02966">
    <property type="entry name" value="TlpA_like_family"/>
    <property type="match status" value="1"/>
</dbReference>
<dbReference type="InterPro" id="IPR036249">
    <property type="entry name" value="Thioredoxin-like_sf"/>
</dbReference>
<dbReference type="InterPro" id="IPR013740">
    <property type="entry name" value="Redoxin"/>
</dbReference>
<feature type="signal peptide" evidence="1">
    <location>
        <begin position="1"/>
        <end position="20"/>
    </location>
</feature>
<dbReference type="PROSITE" id="PS51352">
    <property type="entry name" value="THIOREDOXIN_2"/>
    <property type="match status" value="1"/>
</dbReference>
<dbReference type="InterPro" id="IPR013766">
    <property type="entry name" value="Thioredoxin_domain"/>
</dbReference>
<evidence type="ECO:0000259" key="2">
    <source>
        <dbReference type="PROSITE" id="PS51352"/>
    </source>
</evidence>
<sequence>MKKLVSIVVCLLVSCFVLTACSLLPLVSPSSTESTLQANQPVTLDFSLKDKDGKDVTLADYKGKKIYINVWATWCGPCQREIPELEEVYQEYKDKEDYVFLSITSPKDAEFANTNPADVSKDEILEKASELGATYPVLFDTKDQAMTHFGIAAFPTHILINSDGTLKVSFAGQVQKDKLVELGKFYNEVSHLTLVKN</sequence>
<evidence type="ECO:0000256" key="1">
    <source>
        <dbReference type="SAM" id="SignalP"/>
    </source>
</evidence>
<name>A0A3R8S307_STRSU</name>
<dbReference type="GO" id="GO:0016491">
    <property type="term" value="F:oxidoreductase activity"/>
    <property type="evidence" value="ECO:0007669"/>
    <property type="project" value="InterPro"/>
</dbReference>
<dbReference type="InterPro" id="IPR050553">
    <property type="entry name" value="Thioredoxin_ResA/DsbE_sf"/>
</dbReference>
<protein>
    <submittedName>
        <fullName evidence="3">TlpA family protein disulfide reductase</fullName>
    </submittedName>
</protein>
<dbReference type="PANTHER" id="PTHR42852">
    <property type="entry name" value="THIOL:DISULFIDE INTERCHANGE PROTEIN DSBE"/>
    <property type="match status" value="1"/>
</dbReference>
<gene>
    <name evidence="3" type="ORF">EJA00_08210</name>
</gene>
<dbReference type="EMBL" id="RSDG01000060">
    <property type="protein sequence ID" value="RRR46574.1"/>
    <property type="molecule type" value="Genomic_DNA"/>
</dbReference>
<accession>A0A3R8S307</accession>
<dbReference type="Gene3D" id="3.40.30.10">
    <property type="entry name" value="Glutaredoxin"/>
    <property type="match status" value="1"/>
</dbReference>
<dbReference type="Pfam" id="PF08534">
    <property type="entry name" value="Redoxin"/>
    <property type="match status" value="1"/>
</dbReference>
<dbReference type="PROSITE" id="PS51257">
    <property type="entry name" value="PROKAR_LIPOPROTEIN"/>
    <property type="match status" value="1"/>
</dbReference>
<dbReference type="PANTHER" id="PTHR42852:SF13">
    <property type="entry name" value="PROTEIN DIPZ"/>
    <property type="match status" value="1"/>
</dbReference>
<feature type="chain" id="PRO_5039474343" evidence="1">
    <location>
        <begin position="21"/>
        <end position="197"/>
    </location>
</feature>
<evidence type="ECO:0000313" key="4">
    <source>
        <dbReference type="Proteomes" id="UP000273973"/>
    </source>
</evidence>
<dbReference type="RefSeq" id="WP_125184030.1">
    <property type="nucleotide sequence ID" value="NZ_RSDG01000060.1"/>
</dbReference>
<evidence type="ECO:0000313" key="3">
    <source>
        <dbReference type="EMBL" id="RRR46574.1"/>
    </source>
</evidence>
<dbReference type="Proteomes" id="UP000273973">
    <property type="component" value="Unassembled WGS sequence"/>
</dbReference>
<feature type="domain" description="Thioredoxin" evidence="2">
    <location>
        <begin position="37"/>
        <end position="188"/>
    </location>
</feature>
<keyword evidence="1" id="KW-0732">Signal</keyword>
<reference evidence="3 4" key="2">
    <citation type="submission" date="2018-12" db="EMBL/GenBank/DDBJ databases">
        <title>Whole-genome sequences of fifteen clinical Streptococcus suis strains isolated from pigs between 2006 and 2018.</title>
        <authorList>
            <person name="Stevens M.J.A."/>
            <person name="Cernela N."/>
            <person name="Spoerry Serrano N."/>
            <person name="Schmitt S."/>
            <person name="Schrenzel J."/>
            <person name="Stephan R."/>
        </authorList>
    </citation>
    <scope>NUCLEOTIDE SEQUENCE [LARGE SCALE GENOMIC DNA]</scope>
    <source>
        <strain evidence="3 4">SS1014</strain>
    </source>
</reference>
<dbReference type="AlphaFoldDB" id="A0A3R8S307"/>
<comment type="caution">
    <text evidence="3">The sequence shown here is derived from an EMBL/GenBank/DDBJ whole genome shotgun (WGS) entry which is preliminary data.</text>
</comment>
<organism evidence="3 4">
    <name type="scientific">Streptococcus suis</name>
    <dbReference type="NCBI Taxonomy" id="1307"/>
    <lineage>
        <taxon>Bacteria</taxon>
        <taxon>Bacillati</taxon>
        <taxon>Bacillota</taxon>
        <taxon>Bacilli</taxon>
        <taxon>Lactobacillales</taxon>
        <taxon>Streptococcaceae</taxon>
        <taxon>Streptococcus</taxon>
    </lineage>
</organism>
<reference evidence="3 4" key="1">
    <citation type="submission" date="2018-11" db="EMBL/GenBank/DDBJ databases">
        <authorList>
            <person name="Stevens M.J."/>
            <person name="Cernela N."/>
            <person name="Spoerry Serrano N."/>
            <person name="Schmitt S."/>
            <person name="Schrenzel J."/>
            <person name="Stephan R."/>
        </authorList>
    </citation>
    <scope>NUCLEOTIDE SEQUENCE [LARGE SCALE GENOMIC DNA]</scope>
    <source>
        <strain evidence="3 4">SS1014</strain>
    </source>
</reference>
<dbReference type="SUPFAM" id="SSF52833">
    <property type="entry name" value="Thioredoxin-like"/>
    <property type="match status" value="1"/>
</dbReference>
<proteinExistence type="predicted"/>